<dbReference type="EMBL" id="CAJNOC010000345">
    <property type="protein sequence ID" value="CAF0748167.1"/>
    <property type="molecule type" value="Genomic_DNA"/>
</dbReference>
<dbReference type="Proteomes" id="UP000663879">
    <property type="component" value="Unassembled WGS sequence"/>
</dbReference>
<dbReference type="GO" id="GO:0000139">
    <property type="term" value="C:Golgi membrane"/>
    <property type="evidence" value="ECO:0007669"/>
    <property type="project" value="UniProtKB-SubCell"/>
</dbReference>
<dbReference type="PANTHER" id="PTHR12893">
    <property type="entry name" value="GOLGI REASSEMBLY STACKING PROTEIN GRASP"/>
    <property type="match status" value="1"/>
</dbReference>
<dbReference type="GO" id="GO:0046872">
    <property type="term" value="F:metal ion binding"/>
    <property type="evidence" value="ECO:0007669"/>
    <property type="project" value="UniProtKB-KW"/>
</dbReference>
<dbReference type="InterPro" id="IPR036034">
    <property type="entry name" value="PDZ_sf"/>
</dbReference>
<dbReference type="OrthoDB" id="3318at2759"/>
<feature type="binding site" evidence="9">
    <location>
        <position position="20"/>
    </location>
    <ligand>
        <name>Zn(2+)</name>
        <dbReference type="ChEBI" id="CHEBI:29105"/>
    </ligand>
</feature>
<keyword evidence="9" id="KW-0862">Zinc</keyword>
<dbReference type="InterPro" id="IPR024958">
    <property type="entry name" value="GRASP_PDZ"/>
</dbReference>
<dbReference type="SUPFAM" id="SSF50156">
    <property type="entry name" value="PDZ domain-like"/>
    <property type="match status" value="1"/>
</dbReference>
<evidence type="ECO:0000256" key="9">
    <source>
        <dbReference type="PIRSR" id="PIRSR607583-1"/>
    </source>
</evidence>
<evidence type="ECO:0000256" key="7">
    <source>
        <dbReference type="ARBA" id="ARBA00023136"/>
    </source>
</evidence>
<keyword evidence="6" id="KW-0333">Golgi apparatus</keyword>
<keyword evidence="8" id="KW-0449">Lipoprotein</keyword>
<dbReference type="AlphaFoldDB" id="A0A813P2W0"/>
<keyword evidence="3" id="KW-0597">Phosphoprotein</keyword>
<evidence type="ECO:0000256" key="4">
    <source>
        <dbReference type="ARBA" id="ARBA00022707"/>
    </source>
</evidence>
<evidence type="ECO:0000256" key="3">
    <source>
        <dbReference type="ARBA" id="ARBA00022553"/>
    </source>
</evidence>
<dbReference type="PANTHER" id="PTHR12893:SF0">
    <property type="entry name" value="GRASP65"/>
    <property type="match status" value="1"/>
</dbReference>
<evidence type="ECO:0000313" key="13">
    <source>
        <dbReference type="Proteomes" id="UP000663879"/>
    </source>
</evidence>
<dbReference type="PROSITE" id="PS51865">
    <property type="entry name" value="PDZ_GRASP"/>
    <property type="match status" value="2"/>
</dbReference>
<comment type="subcellular location">
    <subcellularLocation>
        <location evidence="1">Golgi apparatus membrane</location>
    </subcellularLocation>
</comment>
<sequence length="483" mass="52172">MGIGGSTAINIPGGGSEGYHVLKVQDNSPGARAGLEPFFDFVIAINGSRLDQDNDTLKMILSANIDKPCKLLVFSSKTMSIREVTLVPTKNWGGQGVLGVSIRFCSFERANENVWHVLEVQSNSPASLAGLRSNSDYIIGSDSLLTEPEDLFTLIESSENKQLKLYVYNCELDSVREVLLTPNSAWGGEGSLGCGIGYGYLHRIPIKGEKKSTPMSTQSSYANLNPSASMASNLSTMTNIGSQSSLLSNFSTQSSMVNMSNITLNPTTTTTTAIPMDQTQTPVPQQNLIGTQQLTNQLNNTHISDVNPPAPVPTFASTFSQQTTPNLTTQMPQVPLIANNPPPATTSQYFTGLPQQQNLQLSEQALQPPSISLFNPSTQTPVSISPNQQVQPPVNFLQQFKLLETQQNVPAAFNPDLLNSNPNQIVQNLVQQTISNHFQQQQLHNLNHGHGHSHDDHSGHGHSHDHGAHGHSHDGCGGHGHSH</sequence>
<organism evidence="12 13">
    <name type="scientific">Brachionus calyciflorus</name>
    <dbReference type="NCBI Taxonomy" id="104777"/>
    <lineage>
        <taxon>Eukaryota</taxon>
        <taxon>Metazoa</taxon>
        <taxon>Spiralia</taxon>
        <taxon>Gnathifera</taxon>
        <taxon>Rotifera</taxon>
        <taxon>Eurotatoria</taxon>
        <taxon>Monogononta</taxon>
        <taxon>Pseudotrocha</taxon>
        <taxon>Ploima</taxon>
        <taxon>Brachionidae</taxon>
        <taxon>Brachionus</taxon>
    </lineage>
</organism>
<comment type="caution">
    <text evidence="12">The sequence shown here is derived from an EMBL/GenBank/DDBJ whole genome shotgun (WGS) entry which is preliminary data.</text>
</comment>
<feature type="compositionally biased region" description="Basic and acidic residues" evidence="10">
    <location>
        <begin position="452"/>
        <end position="476"/>
    </location>
</feature>
<evidence type="ECO:0000256" key="1">
    <source>
        <dbReference type="ARBA" id="ARBA00004394"/>
    </source>
</evidence>
<evidence type="ECO:0000256" key="2">
    <source>
        <dbReference type="ARBA" id="ARBA00007144"/>
    </source>
</evidence>
<feature type="region of interest" description="Disordered" evidence="10">
    <location>
        <begin position="446"/>
        <end position="483"/>
    </location>
</feature>
<evidence type="ECO:0000313" key="12">
    <source>
        <dbReference type="EMBL" id="CAF0748167.1"/>
    </source>
</evidence>
<feature type="domain" description="PDZ GRASP-type" evidence="11">
    <location>
        <begin position="17"/>
        <end position="107"/>
    </location>
</feature>
<gene>
    <name evidence="12" type="ORF">OXX778_LOCUS3769</name>
</gene>
<dbReference type="FunFam" id="2.30.42.10:FF:000056">
    <property type="entry name" value="Golgi reassembly-stacking protein 2 isoform 1"/>
    <property type="match status" value="1"/>
</dbReference>
<feature type="binding site" evidence="9">
    <location>
        <position position="105"/>
    </location>
    <ligand>
        <name>Zn(2+)</name>
        <dbReference type="ChEBI" id="CHEBI:29105"/>
    </ligand>
</feature>
<proteinExistence type="inferred from homology"/>
<evidence type="ECO:0000259" key="11">
    <source>
        <dbReference type="PROSITE" id="PS51865"/>
    </source>
</evidence>
<keyword evidence="9" id="KW-0479">Metal-binding</keyword>
<dbReference type="InterPro" id="IPR007583">
    <property type="entry name" value="GRASP55_65"/>
</dbReference>
<reference evidence="12" key="1">
    <citation type="submission" date="2021-02" db="EMBL/GenBank/DDBJ databases">
        <authorList>
            <person name="Nowell W R."/>
        </authorList>
    </citation>
    <scope>NUCLEOTIDE SEQUENCE</scope>
    <source>
        <strain evidence="12">Ploen Becks lab</strain>
    </source>
</reference>
<evidence type="ECO:0000256" key="5">
    <source>
        <dbReference type="ARBA" id="ARBA00022737"/>
    </source>
</evidence>
<keyword evidence="4" id="KW-0519">Myristate</keyword>
<evidence type="ECO:0000256" key="10">
    <source>
        <dbReference type="SAM" id="MobiDB-lite"/>
    </source>
</evidence>
<protein>
    <recommendedName>
        <fullName evidence="11">PDZ GRASP-type domain-containing protein</fullName>
    </recommendedName>
</protein>
<dbReference type="FunFam" id="2.30.42.10:FF:000026">
    <property type="entry name" value="Golgi reassembly stacking protein 2"/>
    <property type="match status" value="1"/>
</dbReference>
<dbReference type="GO" id="GO:0007030">
    <property type="term" value="P:Golgi organization"/>
    <property type="evidence" value="ECO:0007669"/>
    <property type="project" value="TreeGrafter"/>
</dbReference>
<feature type="domain" description="PDZ GRASP-type" evidence="11">
    <location>
        <begin position="113"/>
        <end position="201"/>
    </location>
</feature>
<dbReference type="Pfam" id="PF04495">
    <property type="entry name" value="GRASP55_65"/>
    <property type="match status" value="1"/>
</dbReference>
<name>A0A813P2W0_9BILA</name>
<keyword evidence="13" id="KW-1185">Reference proteome</keyword>
<evidence type="ECO:0000256" key="8">
    <source>
        <dbReference type="ARBA" id="ARBA00023288"/>
    </source>
</evidence>
<keyword evidence="5" id="KW-0677">Repeat</keyword>
<keyword evidence="7" id="KW-0472">Membrane</keyword>
<evidence type="ECO:0000256" key="6">
    <source>
        <dbReference type="ARBA" id="ARBA00023034"/>
    </source>
</evidence>
<accession>A0A813P2W0</accession>
<dbReference type="Gene3D" id="2.30.42.10">
    <property type="match status" value="2"/>
</dbReference>
<comment type="similarity">
    <text evidence="2">Belongs to the GORASP family.</text>
</comment>